<gene>
    <name evidence="3" type="ORF">ABIE08_001421</name>
</gene>
<organism evidence="3 4">
    <name type="scientific">Kaistia defluvii</name>
    <dbReference type="NCBI Taxonomy" id="410841"/>
    <lineage>
        <taxon>Bacteria</taxon>
        <taxon>Pseudomonadati</taxon>
        <taxon>Pseudomonadota</taxon>
        <taxon>Alphaproteobacteria</taxon>
        <taxon>Hyphomicrobiales</taxon>
        <taxon>Kaistiaceae</taxon>
        <taxon>Kaistia</taxon>
    </lineage>
</organism>
<sequence>MAVLVGAFAFRLWPVMKATALPSSGLSLTALLAGAVIIGLSPIFVRLSELGPMSTAFWRVGLALLPLLAWRASGPAASQASQNPRSLRDVAALALPGVLLAGDLLAWHISIHITSVANATLLANLAPIFVVLGNWLLFRVAVTRMFLIGLALSLLGVAVLSRGGAASGESHVGGDALAFLAAAFYAGYFLALSRLRSRYSTLTTLLWSSGAAALCILPVAPVFEPALWPWTIYGWAIVLGLAWICHVGGQGLIIYALALLPASFSSLTLLIQPVVAACVAWLVLNEPLGGLQALGGAIVVAGILLARRG</sequence>
<feature type="transmembrane region" description="Helical" evidence="1">
    <location>
        <begin position="90"/>
        <end position="110"/>
    </location>
</feature>
<dbReference type="InterPro" id="IPR000620">
    <property type="entry name" value="EamA_dom"/>
</dbReference>
<dbReference type="PANTHER" id="PTHR22911">
    <property type="entry name" value="ACYL-MALONYL CONDENSING ENZYME-RELATED"/>
    <property type="match status" value="1"/>
</dbReference>
<feature type="domain" description="EamA" evidence="2">
    <location>
        <begin position="29"/>
        <end position="161"/>
    </location>
</feature>
<evidence type="ECO:0000313" key="4">
    <source>
        <dbReference type="Proteomes" id="UP001549321"/>
    </source>
</evidence>
<keyword evidence="1" id="KW-0812">Transmembrane</keyword>
<dbReference type="InterPro" id="IPR037185">
    <property type="entry name" value="EmrE-like"/>
</dbReference>
<evidence type="ECO:0000256" key="1">
    <source>
        <dbReference type="SAM" id="Phobius"/>
    </source>
</evidence>
<comment type="caution">
    <text evidence="3">The sequence shown here is derived from an EMBL/GenBank/DDBJ whole genome shotgun (WGS) entry which is preliminary data.</text>
</comment>
<keyword evidence="4" id="KW-1185">Reference proteome</keyword>
<proteinExistence type="predicted"/>
<evidence type="ECO:0000259" key="2">
    <source>
        <dbReference type="Pfam" id="PF00892"/>
    </source>
</evidence>
<feature type="transmembrane region" description="Helical" evidence="1">
    <location>
        <begin position="176"/>
        <end position="193"/>
    </location>
</feature>
<dbReference type="Proteomes" id="UP001549321">
    <property type="component" value="Unassembled WGS sequence"/>
</dbReference>
<dbReference type="PANTHER" id="PTHR22911:SF76">
    <property type="entry name" value="EAMA DOMAIN-CONTAINING PROTEIN"/>
    <property type="match status" value="1"/>
</dbReference>
<protein>
    <submittedName>
        <fullName evidence="3">Drug/metabolite transporter (DMT)-like permease</fullName>
    </submittedName>
</protein>
<feature type="transmembrane region" description="Helical" evidence="1">
    <location>
        <begin position="116"/>
        <end position="138"/>
    </location>
</feature>
<feature type="transmembrane region" description="Helical" evidence="1">
    <location>
        <begin position="235"/>
        <end position="260"/>
    </location>
</feature>
<evidence type="ECO:0000313" key="3">
    <source>
        <dbReference type="EMBL" id="MET4633508.1"/>
    </source>
</evidence>
<name>A0ABV2QYA7_9HYPH</name>
<feature type="transmembrane region" description="Helical" evidence="1">
    <location>
        <begin position="27"/>
        <end position="45"/>
    </location>
</feature>
<dbReference type="EMBL" id="JBEPSM010000001">
    <property type="protein sequence ID" value="MET4633508.1"/>
    <property type="molecule type" value="Genomic_DNA"/>
</dbReference>
<reference evidence="3 4" key="1">
    <citation type="submission" date="2024-06" db="EMBL/GenBank/DDBJ databases">
        <title>Sorghum-associated microbial communities from plants grown in Nebraska, USA.</title>
        <authorList>
            <person name="Schachtman D."/>
        </authorList>
    </citation>
    <scope>NUCLEOTIDE SEQUENCE [LARGE SCALE GENOMIC DNA]</scope>
    <source>
        <strain evidence="3 4">3207</strain>
    </source>
</reference>
<dbReference type="Pfam" id="PF00892">
    <property type="entry name" value="EamA"/>
    <property type="match status" value="2"/>
</dbReference>
<feature type="domain" description="EamA" evidence="2">
    <location>
        <begin position="174"/>
        <end position="306"/>
    </location>
</feature>
<feature type="transmembrane region" description="Helical" evidence="1">
    <location>
        <begin position="290"/>
        <end position="306"/>
    </location>
</feature>
<feature type="transmembrane region" description="Helical" evidence="1">
    <location>
        <begin position="205"/>
        <end position="223"/>
    </location>
</feature>
<feature type="transmembrane region" description="Helical" evidence="1">
    <location>
        <begin position="267"/>
        <end position="284"/>
    </location>
</feature>
<accession>A0ABV2QYA7</accession>
<keyword evidence="1" id="KW-1133">Transmembrane helix</keyword>
<keyword evidence="1" id="KW-0472">Membrane</keyword>
<feature type="transmembrane region" description="Helical" evidence="1">
    <location>
        <begin position="145"/>
        <end position="164"/>
    </location>
</feature>
<dbReference type="SUPFAM" id="SSF103481">
    <property type="entry name" value="Multidrug resistance efflux transporter EmrE"/>
    <property type="match status" value="2"/>
</dbReference>